<name>A0A8K0CE37_IGNLU</name>
<evidence type="ECO:0000313" key="2">
    <source>
        <dbReference type="Proteomes" id="UP000801492"/>
    </source>
</evidence>
<dbReference type="InterPro" id="IPR012337">
    <property type="entry name" value="RNaseH-like_sf"/>
</dbReference>
<gene>
    <name evidence="1" type="ORF">ILUMI_23697</name>
</gene>
<dbReference type="Pfam" id="PF05380">
    <property type="entry name" value="Peptidase_A17"/>
    <property type="match status" value="1"/>
</dbReference>
<dbReference type="AlphaFoldDB" id="A0A8K0CE37"/>
<dbReference type="GO" id="GO:0003676">
    <property type="term" value="F:nucleic acid binding"/>
    <property type="evidence" value="ECO:0007669"/>
    <property type="project" value="InterPro"/>
</dbReference>
<organism evidence="1 2">
    <name type="scientific">Ignelater luminosus</name>
    <name type="common">Cucubano</name>
    <name type="synonym">Pyrophorus luminosus</name>
    <dbReference type="NCBI Taxonomy" id="2038154"/>
    <lineage>
        <taxon>Eukaryota</taxon>
        <taxon>Metazoa</taxon>
        <taxon>Ecdysozoa</taxon>
        <taxon>Arthropoda</taxon>
        <taxon>Hexapoda</taxon>
        <taxon>Insecta</taxon>
        <taxon>Pterygota</taxon>
        <taxon>Neoptera</taxon>
        <taxon>Endopterygota</taxon>
        <taxon>Coleoptera</taxon>
        <taxon>Polyphaga</taxon>
        <taxon>Elateriformia</taxon>
        <taxon>Elateroidea</taxon>
        <taxon>Elateridae</taxon>
        <taxon>Agrypninae</taxon>
        <taxon>Pyrophorini</taxon>
        <taxon>Ignelater</taxon>
    </lineage>
</organism>
<reference evidence="1" key="1">
    <citation type="submission" date="2019-08" db="EMBL/GenBank/DDBJ databases">
        <title>The genome of the North American firefly Photinus pyralis.</title>
        <authorList>
            <consortium name="Photinus pyralis genome working group"/>
            <person name="Fallon T.R."/>
            <person name="Sander Lower S.E."/>
            <person name="Weng J.-K."/>
        </authorList>
    </citation>
    <scope>NUCLEOTIDE SEQUENCE</scope>
    <source>
        <strain evidence="1">TRF0915ILg1</strain>
        <tissue evidence="1">Whole body</tissue>
    </source>
</reference>
<dbReference type="PANTHER" id="PTHR47331">
    <property type="entry name" value="PHD-TYPE DOMAIN-CONTAINING PROTEIN"/>
    <property type="match status" value="1"/>
</dbReference>
<protein>
    <recommendedName>
        <fullName evidence="3">Integrase catalytic domain-containing protein</fullName>
    </recommendedName>
</protein>
<dbReference type="SUPFAM" id="SSF53098">
    <property type="entry name" value="Ribonuclease H-like"/>
    <property type="match status" value="1"/>
</dbReference>
<dbReference type="EMBL" id="VTPC01090614">
    <property type="protein sequence ID" value="KAF2882472.1"/>
    <property type="molecule type" value="Genomic_DNA"/>
</dbReference>
<feature type="non-terminal residue" evidence="1">
    <location>
        <position position="632"/>
    </location>
</feature>
<accession>A0A8K0CE37</accession>
<feature type="non-terminal residue" evidence="1">
    <location>
        <position position="1"/>
    </location>
</feature>
<dbReference type="Gene3D" id="3.30.420.10">
    <property type="entry name" value="Ribonuclease H-like superfamily/Ribonuclease H"/>
    <property type="match status" value="1"/>
</dbReference>
<dbReference type="OrthoDB" id="6783196at2759"/>
<evidence type="ECO:0008006" key="3">
    <source>
        <dbReference type="Google" id="ProtNLM"/>
    </source>
</evidence>
<dbReference type="Proteomes" id="UP000801492">
    <property type="component" value="Unassembled WGS sequence"/>
</dbReference>
<comment type="caution">
    <text evidence="1">The sequence shown here is derived from an EMBL/GenBank/DDBJ whole genome shotgun (WGS) entry which is preliminary data.</text>
</comment>
<dbReference type="InterPro" id="IPR008042">
    <property type="entry name" value="Retrotrans_Pao"/>
</dbReference>
<evidence type="ECO:0000313" key="1">
    <source>
        <dbReference type="EMBL" id="KAF2882472.1"/>
    </source>
</evidence>
<keyword evidence="2" id="KW-1185">Reference proteome</keyword>
<dbReference type="InterPro" id="IPR036397">
    <property type="entry name" value="RNaseH_sf"/>
</dbReference>
<proteinExistence type="predicted"/>
<sequence length="632" mass="72183">FKVDKDFAPDFSSVDVLLDLYGAVELVAKIVFKTDDPYPSLQNNHPQTEAVLPKIQLKAFSGDLYEWPIQNYQREETIVCLNCFSIQHQLNACKSKEHYSVCRIKHHTLLHFNKAADSSNNNNSMFTAGGFQIVKWCSNSKEFLVEIPVEDCLVQPNSFDDNAHNVLGLQWQPSIDAFSFKVNTENSSCTKRNNLSIIIAPVTLYAKLLIKKLWSQNLNWDSTPPSNIVTGWTRFCSEIHLESLQISRQLGVYEGVSISLIRFADASGQEYRGERRNDPADCLSRGLTPFTLINHQSWLSGPDWLISDNRSWPIRQFTPDNSSQLEETTCSLPVVITNETENPLYSLILKFSSWSKLLNRVAYVLRFLKLLPKNDRISVTDLEKVEFTLLSLTQSVHFKEEYSFLKKGLYPTSIKNLCPFIVDNSIRVGGRFRNANLTYHQQHPILLPKRNHLVSLVIDYTHLKNLHTGSDLVVSISRQRYWMLAACSVVKQRLRQSNLCFKVFPRATYPLIADLPALRVVQAKPFVHTGIDDSGQFYAFNRFLARKGPCSIIYSDNGTNFIGAKASLDEIYKFVKSKRYNDLVQIELAQQRIEWKFILPKAPHMGGIRESQNKSVKAHLRKVEALLNSSPL</sequence>